<accession>A0AC34R2A1</accession>
<dbReference type="Proteomes" id="UP000887576">
    <property type="component" value="Unplaced"/>
</dbReference>
<protein>
    <submittedName>
        <fullName evidence="2">Uncharacterized protein</fullName>
    </submittedName>
</protein>
<sequence length="156" mass="17140">MKLLIFVALFPTIFGLNCDFLYTFGSLTSGYRVPDNSKSFKSSDASSTVTCTNPNDKCFAGDFITKSSTGIGFVDLQMCTSEAVKEIKSFKIPVTIDCNQKMPVYYNSSTLEYTYQCCDSTDCKIPDLPETKAQGGAASSIMFSVTILFFSFLITL</sequence>
<evidence type="ECO:0000313" key="1">
    <source>
        <dbReference type="Proteomes" id="UP000887576"/>
    </source>
</evidence>
<name>A0AC34R2A1_9BILA</name>
<organism evidence="1 2">
    <name type="scientific">Panagrolaimus sp. JU765</name>
    <dbReference type="NCBI Taxonomy" id="591449"/>
    <lineage>
        <taxon>Eukaryota</taxon>
        <taxon>Metazoa</taxon>
        <taxon>Ecdysozoa</taxon>
        <taxon>Nematoda</taxon>
        <taxon>Chromadorea</taxon>
        <taxon>Rhabditida</taxon>
        <taxon>Tylenchina</taxon>
        <taxon>Panagrolaimomorpha</taxon>
        <taxon>Panagrolaimoidea</taxon>
        <taxon>Panagrolaimidae</taxon>
        <taxon>Panagrolaimus</taxon>
    </lineage>
</organism>
<proteinExistence type="predicted"/>
<evidence type="ECO:0000313" key="2">
    <source>
        <dbReference type="WBParaSite" id="JU765_v2.g2662.t1"/>
    </source>
</evidence>
<reference evidence="2" key="1">
    <citation type="submission" date="2022-11" db="UniProtKB">
        <authorList>
            <consortium name="WormBaseParasite"/>
        </authorList>
    </citation>
    <scope>IDENTIFICATION</scope>
</reference>
<dbReference type="WBParaSite" id="JU765_v2.g2662.t1">
    <property type="protein sequence ID" value="JU765_v2.g2662.t1"/>
    <property type="gene ID" value="JU765_v2.g2662"/>
</dbReference>